<evidence type="ECO:0000313" key="2">
    <source>
        <dbReference type="EMBL" id="KAL2530031.1"/>
    </source>
</evidence>
<sequence>MQRFLHVCEEHYLLRRDKVLLRKLFNQINPYFFLMLSEHPFVHHALKFGLNAVVATRLRSTFTGDDDYILEFFLPADIKWSNEQQLLINNLSITMQMICRSLRITSNAELLGDEDSNVGFQDKKVQKLSPLTLSMMSSQ</sequence>
<evidence type="ECO:0000259" key="1">
    <source>
        <dbReference type="Pfam" id="PF22922"/>
    </source>
</evidence>
<dbReference type="Pfam" id="PF22922">
    <property type="entry name" value="GAF_NLP"/>
    <property type="match status" value="1"/>
</dbReference>
<reference evidence="3" key="1">
    <citation type="submission" date="2024-07" db="EMBL/GenBank/DDBJ databases">
        <title>Two chromosome-level genome assemblies of Korean endemic species Abeliophyllum distichum and Forsythia ovata (Oleaceae).</title>
        <authorList>
            <person name="Jang H."/>
        </authorList>
    </citation>
    <scope>NUCLEOTIDE SEQUENCE [LARGE SCALE GENOMIC DNA]</scope>
</reference>
<dbReference type="InterPro" id="IPR055081">
    <property type="entry name" value="NLP1-9_GAF"/>
</dbReference>
<proteinExistence type="predicted"/>
<accession>A0ABD1UYM8</accession>
<keyword evidence="3" id="KW-1185">Reference proteome</keyword>
<name>A0ABD1UYM8_9LAMI</name>
<evidence type="ECO:0000313" key="3">
    <source>
        <dbReference type="Proteomes" id="UP001604277"/>
    </source>
</evidence>
<organism evidence="2 3">
    <name type="scientific">Forsythia ovata</name>
    <dbReference type="NCBI Taxonomy" id="205694"/>
    <lineage>
        <taxon>Eukaryota</taxon>
        <taxon>Viridiplantae</taxon>
        <taxon>Streptophyta</taxon>
        <taxon>Embryophyta</taxon>
        <taxon>Tracheophyta</taxon>
        <taxon>Spermatophyta</taxon>
        <taxon>Magnoliopsida</taxon>
        <taxon>eudicotyledons</taxon>
        <taxon>Gunneridae</taxon>
        <taxon>Pentapetalae</taxon>
        <taxon>asterids</taxon>
        <taxon>lamiids</taxon>
        <taxon>Lamiales</taxon>
        <taxon>Oleaceae</taxon>
        <taxon>Forsythieae</taxon>
        <taxon>Forsythia</taxon>
    </lineage>
</organism>
<dbReference type="EMBL" id="JBFOLJ010000006">
    <property type="protein sequence ID" value="KAL2530031.1"/>
    <property type="molecule type" value="Genomic_DNA"/>
</dbReference>
<dbReference type="InterPro" id="IPR045012">
    <property type="entry name" value="NLP"/>
</dbReference>
<feature type="domain" description="NLP1-9 GAF" evidence="1">
    <location>
        <begin position="1"/>
        <end position="103"/>
    </location>
</feature>
<dbReference type="Proteomes" id="UP001604277">
    <property type="component" value="Unassembled WGS sequence"/>
</dbReference>
<dbReference type="PANTHER" id="PTHR32002:SF41">
    <property type="entry name" value="PROTEIN NLP8"/>
    <property type="match status" value="1"/>
</dbReference>
<comment type="caution">
    <text evidence="2">The sequence shown here is derived from an EMBL/GenBank/DDBJ whole genome shotgun (WGS) entry which is preliminary data.</text>
</comment>
<gene>
    <name evidence="2" type="ORF">Fot_22632</name>
</gene>
<dbReference type="AlphaFoldDB" id="A0ABD1UYM8"/>
<protein>
    <submittedName>
        <fullName evidence="2">Protein NLP9</fullName>
    </submittedName>
</protein>
<dbReference type="PANTHER" id="PTHR32002">
    <property type="entry name" value="PROTEIN NLP8"/>
    <property type="match status" value="1"/>
</dbReference>